<dbReference type="EMBL" id="OD564888">
    <property type="protein sequence ID" value="CAD7440143.1"/>
    <property type="molecule type" value="Genomic_DNA"/>
</dbReference>
<dbReference type="AlphaFoldDB" id="A0A7R9HXW9"/>
<gene>
    <name evidence="1" type="ORF">TBIB3V08_LOCUS2670</name>
</gene>
<name>A0A7R9HXW9_9NEOP</name>
<accession>A0A7R9HXW9</accession>
<protein>
    <submittedName>
        <fullName evidence="1">Uncharacterized protein</fullName>
    </submittedName>
</protein>
<organism evidence="1">
    <name type="scientific">Timema bartmani</name>
    <dbReference type="NCBI Taxonomy" id="61472"/>
    <lineage>
        <taxon>Eukaryota</taxon>
        <taxon>Metazoa</taxon>
        <taxon>Ecdysozoa</taxon>
        <taxon>Arthropoda</taxon>
        <taxon>Hexapoda</taxon>
        <taxon>Insecta</taxon>
        <taxon>Pterygota</taxon>
        <taxon>Neoptera</taxon>
        <taxon>Polyneoptera</taxon>
        <taxon>Phasmatodea</taxon>
        <taxon>Timematodea</taxon>
        <taxon>Timematoidea</taxon>
        <taxon>Timematidae</taxon>
        <taxon>Timema</taxon>
    </lineage>
</organism>
<proteinExistence type="predicted"/>
<reference evidence="1" key="1">
    <citation type="submission" date="2020-11" db="EMBL/GenBank/DDBJ databases">
        <authorList>
            <person name="Tran Van P."/>
        </authorList>
    </citation>
    <scope>NUCLEOTIDE SEQUENCE</scope>
</reference>
<sequence>MKSETVFSRRREELQHSSCSTSRISRSVSTLKHCPWPWMGPPKNRASNCRKRCSPGTSVHIHTSASLAATESCCGAGLATGSDIEGHYNMAHLQEIPLLLRSDEVEFEEVNLHLCGGRVENHLGKTTLSSPDRDSNLDLPVLGGLAQHDWHAWLRSGLVRIVRPSALGIQVHLKVAKSVHIIKPVEEAI</sequence>
<evidence type="ECO:0000313" key="1">
    <source>
        <dbReference type="EMBL" id="CAD7440143.1"/>
    </source>
</evidence>